<dbReference type="Gene3D" id="3.90.830.10">
    <property type="entry name" value="Syntaxin Binding Protein 1, Chain A, domain 2"/>
    <property type="match status" value="1"/>
</dbReference>
<dbReference type="Gene3D" id="3.40.50.2060">
    <property type="match status" value="1"/>
</dbReference>
<gene>
    <name evidence="2" type="ORF">NADFUDRAFT_20503</name>
</gene>
<dbReference type="InterPro" id="IPR001619">
    <property type="entry name" value="Sec1-like"/>
</dbReference>
<dbReference type="PANTHER" id="PTHR11679">
    <property type="entry name" value="VESICLE PROTEIN SORTING-ASSOCIATED"/>
    <property type="match status" value="1"/>
</dbReference>
<dbReference type="EMBL" id="KV454406">
    <property type="protein sequence ID" value="ODQ67984.1"/>
    <property type="molecule type" value="Genomic_DNA"/>
</dbReference>
<dbReference type="SUPFAM" id="SSF56815">
    <property type="entry name" value="Sec1/munc18-like (SM) proteins"/>
    <property type="match status" value="1"/>
</dbReference>
<protein>
    <submittedName>
        <fullName evidence="2">Sec1-like protein</fullName>
    </submittedName>
</protein>
<dbReference type="GO" id="GO:0016192">
    <property type="term" value="P:vesicle-mediated transport"/>
    <property type="evidence" value="ECO:0007669"/>
    <property type="project" value="InterPro"/>
</dbReference>
<dbReference type="Pfam" id="PF00995">
    <property type="entry name" value="Sec1"/>
    <property type="match status" value="1"/>
</dbReference>
<dbReference type="InterPro" id="IPR043127">
    <property type="entry name" value="Sec-1-like_dom3a"/>
</dbReference>
<accession>A0A1E3PRX4</accession>
<proteinExistence type="inferred from homology"/>
<evidence type="ECO:0000313" key="3">
    <source>
        <dbReference type="Proteomes" id="UP000095009"/>
    </source>
</evidence>
<evidence type="ECO:0000256" key="1">
    <source>
        <dbReference type="ARBA" id="ARBA00009884"/>
    </source>
</evidence>
<dbReference type="InterPro" id="IPR036045">
    <property type="entry name" value="Sec1-like_sf"/>
</dbReference>
<dbReference type="PIRSF" id="PIRSF005715">
    <property type="entry name" value="VPS45_Sec1"/>
    <property type="match status" value="1"/>
</dbReference>
<dbReference type="Gene3D" id="3.40.50.1910">
    <property type="match status" value="1"/>
</dbReference>
<dbReference type="AlphaFoldDB" id="A0A1E3PRX4"/>
<name>A0A1E3PRX4_9ASCO</name>
<dbReference type="Gene3D" id="1.25.40.60">
    <property type="match status" value="1"/>
</dbReference>
<comment type="similarity">
    <text evidence="1">Belongs to the STXBP/unc-18/SEC1 family.</text>
</comment>
<dbReference type="STRING" id="857566.A0A1E3PRX4"/>
<dbReference type="InterPro" id="IPR027482">
    <property type="entry name" value="Sec1-like_dom2"/>
</dbReference>
<organism evidence="2 3">
    <name type="scientific">Nadsonia fulvescens var. elongata DSM 6958</name>
    <dbReference type="NCBI Taxonomy" id="857566"/>
    <lineage>
        <taxon>Eukaryota</taxon>
        <taxon>Fungi</taxon>
        <taxon>Dikarya</taxon>
        <taxon>Ascomycota</taxon>
        <taxon>Saccharomycotina</taxon>
        <taxon>Dipodascomycetes</taxon>
        <taxon>Dipodascales</taxon>
        <taxon>Dipodascales incertae sedis</taxon>
        <taxon>Nadsonia</taxon>
    </lineage>
</organism>
<sequence>MNLLQSASNYIDRITGSLPANGVHGTSTVGINKNKIKVLLLDKDTTSIVSMITTQSHLLSNAIYLIDTITNTTRTKMRHLSCVVFIRPTPDSIQALVEELRNPLYGSYELYFTNIIKKSSLERIAESDDHEAVTKVQEVFADYLCVNPDLFEVGLAKPNIFGSMPDSWTAEALNRSTETLTAVLLALKQKPLIRYDANSLLSKKLANEVSYRVRQDPSLYDFRRPDTPPVLLILDRKNDPITPLLLPWTYQAMVHELLGITNNRVNLSVIPDVRPELQEIVLSGTQGDNFFQKSMYLNFGDLGATIKEYVDQYQTKTKNNTNIESIDDMKRFVEDYPEFRKLAGNVSKHVTLVSELSRLVEAEGLLAVSELEQSLACNDSHNQDLKQIQIILQSPNISFDSKVRLVALYGLRYEKNANFSLPALLDLLDHQQPHPYGYNGVNAIKSLLSYAGAQKRDEGIFGGEGFFSRAQSGFKGLKGVENVYTQHTTLLSKTLSSLLRGKMKDASYPIFDDGVRPKLVETPAYGVDTNERPQNVIVFIVGGVTYEEARVVAEINAGTPGISIVLGSTKIINSYDFIKNLNDISHKGLIKGQPLTRLTFHTNNSSRAAEEIK</sequence>
<dbReference type="InterPro" id="IPR043154">
    <property type="entry name" value="Sec-1-like_dom1"/>
</dbReference>
<evidence type="ECO:0000313" key="2">
    <source>
        <dbReference type="EMBL" id="ODQ67984.1"/>
    </source>
</evidence>
<reference evidence="2 3" key="1">
    <citation type="journal article" date="2016" name="Proc. Natl. Acad. Sci. U.S.A.">
        <title>Comparative genomics of biotechnologically important yeasts.</title>
        <authorList>
            <person name="Riley R."/>
            <person name="Haridas S."/>
            <person name="Wolfe K.H."/>
            <person name="Lopes M.R."/>
            <person name="Hittinger C.T."/>
            <person name="Goeker M."/>
            <person name="Salamov A.A."/>
            <person name="Wisecaver J.H."/>
            <person name="Long T.M."/>
            <person name="Calvey C.H."/>
            <person name="Aerts A.L."/>
            <person name="Barry K.W."/>
            <person name="Choi C."/>
            <person name="Clum A."/>
            <person name="Coughlan A.Y."/>
            <person name="Deshpande S."/>
            <person name="Douglass A.P."/>
            <person name="Hanson S.J."/>
            <person name="Klenk H.-P."/>
            <person name="LaButti K.M."/>
            <person name="Lapidus A."/>
            <person name="Lindquist E.A."/>
            <person name="Lipzen A.M."/>
            <person name="Meier-Kolthoff J.P."/>
            <person name="Ohm R.A."/>
            <person name="Otillar R.P."/>
            <person name="Pangilinan J.L."/>
            <person name="Peng Y."/>
            <person name="Rokas A."/>
            <person name="Rosa C.A."/>
            <person name="Scheuner C."/>
            <person name="Sibirny A.A."/>
            <person name="Slot J.C."/>
            <person name="Stielow J.B."/>
            <person name="Sun H."/>
            <person name="Kurtzman C.P."/>
            <person name="Blackwell M."/>
            <person name="Grigoriev I.V."/>
            <person name="Jeffries T.W."/>
        </authorList>
    </citation>
    <scope>NUCLEOTIDE SEQUENCE [LARGE SCALE GENOMIC DNA]</scope>
    <source>
        <strain evidence="2 3">DSM 6958</strain>
    </source>
</reference>
<keyword evidence="3" id="KW-1185">Reference proteome</keyword>
<dbReference type="OrthoDB" id="10266265at2759"/>
<dbReference type="Proteomes" id="UP000095009">
    <property type="component" value="Unassembled WGS sequence"/>
</dbReference>